<dbReference type="Gene3D" id="3.90.550.10">
    <property type="entry name" value="Spore Coat Polysaccharide Biosynthesis Protein SpsA, Chain A"/>
    <property type="match status" value="1"/>
</dbReference>
<protein>
    <submittedName>
        <fullName evidence="1">Uncharacterized protein</fullName>
    </submittedName>
</protein>
<dbReference type="EMBL" id="HBHY01019885">
    <property type="protein sequence ID" value="CAE0150327.1"/>
    <property type="molecule type" value="Transcribed_RNA"/>
</dbReference>
<reference evidence="1" key="1">
    <citation type="submission" date="2021-01" db="EMBL/GenBank/DDBJ databases">
        <authorList>
            <person name="Corre E."/>
            <person name="Pelletier E."/>
            <person name="Niang G."/>
            <person name="Scheremetjew M."/>
            <person name="Finn R."/>
            <person name="Kale V."/>
            <person name="Holt S."/>
            <person name="Cochrane G."/>
            <person name="Meng A."/>
            <person name="Brown T."/>
            <person name="Cohen L."/>
        </authorList>
    </citation>
    <scope>NUCLEOTIDE SEQUENCE</scope>
    <source>
        <strain evidence="1">RCC927</strain>
    </source>
</reference>
<dbReference type="InterPro" id="IPR029044">
    <property type="entry name" value="Nucleotide-diphossugar_trans"/>
</dbReference>
<dbReference type="EMBL" id="HBHY01019884">
    <property type="protein sequence ID" value="CAE0150325.1"/>
    <property type="molecule type" value="Transcribed_RNA"/>
</dbReference>
<accession>A0A7S3FJM3</accession>
<dbReference type="AlphaFoldDB" id="A0A7S3FJM3"/>
<dbReference type="SUPFAM" id="SSF53448">
    <property type="entry name" value="Nucleotide-diphospho-sugar transferases"/>
    <property type="match status" value="1"/>
</dbReference>
<gene>
    <name evidence="1" type="ORF">PSIN1315_LOCUS12716</name>
    <name evidence="2" type="ORF">PSIN1315_LOCUS12717</name>
</gene>
<organism evidence="1">
    <name type="scientific">Prasinoderma singulare</name>
    <dbReference type="NCBI Taxonomy" id="676789"/>
    <lineage>
        <taxon>Eukaryota</taxon>
        <taxon>Viridiplantae</taxon>
        <taxon>Prasinodermophyta</taxon>
        <taxon>Prasinodermophyceae</taxon>
        <taxon>Prasinodermales</taxon>
        <taxon>Prasinodermaceae</taxon>
        <taxon>Prasinoderma</taxon>
    </lineage>
</organism>
<evidence type="ECO:0000313" key="2">
    <source>
        <dbReference type="EMBL" id="CAE0150327.1"/>
    </source>
</evidence>
<proteinExistence type="predicted"/>
<sequence>MATAGVEVATAQPLPVALRAALGARWAQERRGAGANPISVATATAVPHEPTRERVVVLTCFAGAAPALEVVTLLKSALANAPRVAALEVVIAGDSEAIASVEAALTSQAREWEVALEGSAWAAPVTLRLVDVSARVAAWEAHLLANVSSGIARRGTFGDPEHSALNAERMAAGMEQGAAPPGIGNWYRYFADEILPPDAGYDWALYVDTDTIFVSSPVAVWRQRDLSLRPEPGVFFQWDDKQCSGVLLMHVSAFREGRLWDVAKRAIRAEFAAEFDANETKPAVWWKHLRDQRMVGILQKRAPEVFGSVPRLGWAVSLADGGAHFGSRMPFRVQRATVLHFNGKRGHVYGREEVNASWGVMPGWNLVQHFQRLPWGWLLHGAELAASEASEVHRLRVVREALPR</sequence>
<name>A0A7S3FJM3_9VIRI</name>
<evidence type="ECO:0000313" key="1">
    <source>
        <dbReference type="EMBL" id="CAE0150325.1"/>
    </source>
</evidence>